<accession>A0A1M7D767</accession>
<dbReference type="InterPro" id="IPR012338">
    <property type="entry name" value="Beta-lactam/transpept-like"/>
</dbReference>
<feature type="domain" description="Beta-lactamase-related" evidence="1">
    <location>
        <begin position="94"/>
        <end position="445"/>
    </location>
</feature>
<dbReference type="InterPro" id="IPR001466">
    <property type="entry name" value="Beta-lactam-related"/>
</dbReference>
<name>A0A1M7D767_9BRAD</name>
<dbReference type="Proteomes" id="UP000189935">
    <property type="component" value="Chromosome I"/>
</dbReference>
<dbReference type="PANTHER" id="PTHR43283">
    <property type="entry name" value="BETA-LACTAMASE-RELATED"/>
    <property type="match status" value="1"/>
</dbReference>
<sequence length="462" mass="49920">MSYTPRAEPASPPIRAVSSIRNAPIARAKGLTGLFKAAVLRQTSAKPGNKSKGNTMTAQTVAKHAPAPQTPPLPQAKPESLGLSPAALQRMSDAFKREIDKGTVPGVTVMVARRGQVGWFEALGRQSPAASTPMAHNSIFRIFSMTKPIVSVGIMMLLEEGHFVLGDPIAKFIPEFADQKVGVENNGKLDLVPLARPITIQDLLRHTSGITYDHTGNSLVQQLYKESRLRSRKISNAEHASLVGSLPLICQPGSEWNYSRSTDILGRIIEVVSGKSLSAYLAEKILAPLQMAETAFHTGEENAGRLAEAFPIDPWSGEKVQLFNMLEQPVMESGGGGLVSTTMDYARFCQMLLNGGTLDGNRIIGRKTLELMASDHLGPKVKVASRLMPAGHGFGLGFAVRTQPGMAPFAGSVGQFFWSGMAGTFFWIDPAEEMFAVFMMQGPGQREYIRSLLRGLVYAAVE</sequence>
<dbReference type="AlphaFoldDB" id="A0A1M7D767"/>
<evidence type="ECO:0000313" key="2">
    <source>
        <dbReference type="EMBL" id="SHL75305.1"/>
    </source>
</evidence>
<reference evidence="2 3" key="1">
    <citation type="submission" date="2016-11" db="EMBL/GenBank/DDBJ databases">
        <authorList>
            <person name="Jaros S."/>
            <person name="Januszkiewicz K."/>
            <person name="Wedrychowicz H."/>
        </authorList>
    </citation>
    <scope>NUCLEOTIDE SEQUENCE [LARGE SCALE GENOMIC DNA]</scope>
    <source>
        <strain evidence="2 3">GAS499</strain>
    </source>
</reference>
<evidence type="ECO:0000313" key="3">
    <source>
        <dbReference type="Proteomes" id="UP000189935"/>
    </source>
</evidence>
<dbReference type="Gene3D" id="3.40.710.10">
    <property type="entry name" value="DD-peptidase/beta-lactamase superfamily"/>
    <property type="match status" value="1"/>
</dbReference>
<dbReference type="PANTHER" id="PTHR43283:SF3">
    <property type="entry name" value="BETA-LACTAMASE FAMILY PROTEIN (AFU_ORTHOLOGUE AFUA_5G07500)"/>
    <property type="match status" value="1"/>
</dbReference>
<gene>
    <name evidence="2" type="ORF">SAMN05444159_6732</name>
</gene>
<organism evidence="2 3">
    <name type="scientific">Bradyrhizobium lablabi</name>
    <dbReference type="NCBI Taxonomy" id="722472"/>
    <lineage>
        <taxon>Bacteria</taxon>
        <taxon>Pseudomonadati</taxon>
        <taxon>Pseudomonadota</taxon>
        <taxon>Alphaproteobacteria</taxon>
        <taxon>Hyphomicrobiales</taxon>
        <taxon>Nitrobacteraceae</taxon>
        <taxon>Bradyrhizobium</taxon>
    </lineage>
</organism>
<proteinExistence type="predicted"/>
<dbReference type="InterPro" id="IPR050789">
    <property type="entry name" value="Diverse_Enzym_Activities"/>
</dbReference>
<protein>
    <submittedName>
        <fullName evidence="2">CubicO group peptidase, beta-lactamase class C family</fullName>
    </submittedName>
</protein>
<dbReference type="Pfam" id="PF00144">
    <property type="entry name" value="Beta-lactamase"/>
    <property type="match status" value="1"/>
</dbReference>
<dbReference type="EMBL" id="LT670844">
    <property type="protein sequence ID" value="SHL75305.1"/>
    <property type="molecule type" value="Genomic_DNA"/>
</dbReference>
<dbReference type="SUPFAM" id="SSF56601">
    <property type="entry name" value="beta-lactamase/transpeptidase-like"/>
    <property type="match status" value="1"/>
</dbReference>
<evidence type="ECO:0000259" key="1">
    <source>
        <dbReference type="Pfam" id="PF00144"/>
    </source>
</evidence>